<dbReference type="Proteomes" id="UP000236520">
    <property type="component" value="Unassembled WGS sequence"/>
</dbReference>
<dbReference type="AlphaFoldDB" id="A0A2J7YPP0"/>
<organism evidence="1 2">
    <name type="scientific">Streptomyces malaysiensis</name>
    <dbReference type="NCBI Taxonomy" id="92644"/>
    <lineage>
        <taxon>Bacteria</taxon>
        <taxon>Bacillati</taxon>
        <taxon>Actinomycetota</taxon>
        <taxon>Actinomycetes</taxon>
        <taxon>Kitasatosporales</taxon>
        <taxon>Streptomycetaceae</taxon>
        <taxon>Streptomyces</taxon>
        <taxon>Streptomyces violaceusniger group</taxon>
    </lineage>
</organism>
<accession>A0A2J7YPP0</accession>
<keyword evidence="2" id="KW-1185">Reference proteome</keyword>
<proteinExistence type="predicted"/>
<comment type="caution">
    <text evidence="1">The sequence shown here is derived from an EMBL/GenBank/DDBJ whole genome shotgun (WGS) entry which is preliminary data.</text>
</comment>
<name>A0A2J7YPP0_STRMQ</name>
<reference evidence="1 2" key="1">
    <citation type="submission" date="2015-09" db="EMBL/GenBank/DDBJ databases">
        <title>Genome sequence, genome mining and natural product profiling of a biocontrol bacterium Streptomyces malaysiensis F913.</title>
        <authorList>
            <person name="Xu Y."/>
            <person name="Wei J."/>
            <person name="Xie J."/>
            <person name="Li T."/>
            <person name="Zhou Z."/>
        </authorList>
    </citation>
    <scope>NUCLEOTIDE SEQUENCE [LARGE SCALE GENOMIC DNA]</scope>
    <source>
        <strain evidence="1 2">F913</strain>
    </source>
</reference>
<evidence type="ECO:0000313" key="2">
    <source>
        <dbReference type="Proteomes" id="UP000236520"/>
    </source>
</evidence>
<gene>
    <name evidence="1" type="ORF">SMF913_25451</name>
</gene>
<sequence>MGPLDGFGVRLALGDVIRTSSSTDTR</sequence>
<dbReference type="EMBL" id="LJIW01000002">
    <property type="protein sequence ID" value="PNG89986.1"/>
    <property type="molecule type" value="Genomic_DNA"/>
</dbReference>
<evidence type="ECO:0000313" key="1">
    <source>
        <dbReference type="EMBL" id="PNG89986.1"/>
    </source>
</evidence>
<protein>
    <submittedName>
        <fullName evidence="1">Uncharacterized protein</fullName>
    </submittedName>
</protein>